<dbReference type="Gene3D" id="3.20.20.450">
    <property type="entry name" value="EAL domain"/>
    <property type="match status" value="1"/>
</dbReference>
<dbReference type="CDD" id="cd01948">
    <property type="entry name" value="EAL"/>
    <property type="match status" value="1"/>
</dbReference>
<dbReference type="SUPFAM" id="SSF55073">
    <property type="entry name" value="Nucleotide cyclase"/>
    <property type="match status" value="1"/>
</dbReference>
<protein>
    <submittedName>
        <fullName evidence="3">Diguanylate cyclase (GGDEF)-like protein</fullName>
    </submittedName>
</protein>
<dbReference type="InterPro" id="IPR001633">
    <property type="entry name" value="EAL_dom"/>
</dbReference>
<evidence type="ECO:0000313" key="3">
    <source>
        <dbReference type="EMBL" id="MBB3973211.1"/>
    </source>
</evidence>
<gene>
    <name evidence="3" type="ORF">GGR24_001868</name>
</gene>
<dbReference type="PANTHER" id="PTHR44757:SF2">
    <property type="entry name" value="BIOFILM ARCHITECTURE MAINTENANCE PROTEIN MBAA"/>
    <property type="match status" value="1"/>
</dbReference>
<comment type="caution">
    <text evidence="3">The sequence shown here is derived from an EMBL/GenBank/DDBJ whole genome shotgun (WGS) entry which is preliminary data.</text>
</comment>
<dbReference type="PROSITE" id="PS50883">
    <property type="entry name" value="EAL"/>
    <property type="match status" value="1"/>
</dbReference>
<dbReference type="CDD" id="cd01949">
    <property type="entry name" value="GGDEF"/>
    <property type="match status" value="1"/>
</dbReference>
<name>A0A7W6D234_9HYPH</name>
<dbReference type="InterPro" id="IPR043128">
    <property type="entry name" value="Rev_trsase/Diguanyl_cyclase"/>
</dbReference>
<proteinExistence type="predicted"/>
<dbReference type="PROSITE" id="PS50887">
    <property type="entry name" value="GGDEF"/>
    <property type="match status" value="1"/>
</dbReference>
<dbReference type="InterPro" id="IPR029787">
    <property type="entry name" value="Nucleotide_cyclase"/>
</dbReference>
<dbReference type="PANTHER" id="PTHR44757">
    <property type="entry name" value="DIGUANYLATE CYCLASE DGCP"/>
    <property type="match status" value="1"/>
</dbReference>
<dbReference type="Gene3D" id="3.30.70.270">
    <property type="match status" value="1"/>
</dbReference>
<dbReference type="SMART" id="SM00267">
    <property type="entry name" value="GGDEF"/>
    <property type="match status" value="1"/>
</dbReference>
<reference evidence="3 4" key="1">
    <citation type="submission" date="2020-08" db="EMBL/GenBank/DDBJ databases">
        <title>Genomic Encyclopedia of Type Strains, Phase IV (KMG-IV): sequencing the most valuable type-strain genomes for metagenomic binning, comparative biology and taxonomic classification.</title>
        <authorList>
            <person name="Goeker M."/>
        </authorList>
    </citation>
    <scope>NUCLEOTIDE SEQUENCE [LARGE SCALE GENOMIC DNA]</scope>
    <source>
        <strain evidence="3 4">DSM 25481</strain>
    </source>
</reference>
<dbReference type="InterPro" id="IPR052155">
    <property type="entry name" value="Biofilm_reg_signaling"/>
</dbReference>
<dbReference type="Proteomes" id="UP000528964">
    <property type="component" value="Unassembled WGS sequence"/>
</dbReference>
<keyword evidence="4" id="KW-1185">Reference proteome</keyword>
<evidence type="ECO:0000259" key="1">
    <source>
        <dbReference type="PROSITE" id="PS50883"/>
    </source>
</evidence>
<dbReference type="AlphaFoldDB" id="A0A7W6D234"/>
<evidence type="ECO:0000259" key="2">
    <source>
        <dbReference type="PROSITE" id="PS50887"/>
    </source>
</evidence>
<accession>A0A7W6D234</accession>
<feature type="domain" description="EAL" evidence="1">
    <location>
        <begin position="260"/>
        <end position="509"/>
    </location>
</feature>
<dbReference type="RefSeq" id="WP_183395054.1">
    <property type="nucleotide sequence ID" value="NZ_JACIDR010000002.1"/>
</dbReference>
<dbReference type="InterPro" id="IPR035919">
    <property type="entry name" value="EAL_sf"/>
</dbReference>
<dbReference type="SMART" id="SM00052">
    <property type="entry name" value="EAL"/>
    <property type="match status" value="1"/>
</dbReference>
<dbReference type="Pfam" id="PF00563">
    <property type="entry name" value="EAL"/>
    <property type="match status" value="1"/>
</dbReference>
<evidence type="ECO:0000313" key="4">
    <source>
        <dbReference type="Proteomes" id="UP000528964"/>
    </source>
</evidence>
<dbReference type="InterPro" id="IPR000160">
    <property type="entry name" value="GGDEF_dom"/>
</dbReference>
<sequence>MRHRVKILDGGLLLALLAAATLFAFEFDVFQHLGRETESQERVELDELMALSTLSMLAVLTFFWRRARDHKRENERRIAAEEEVMRLALQDPLTGLPNRRRFEEALRAALLALPPEPEAHALLMIDLNGFKKINDIHGHPVGDQVLVHIGARLLRAVREQDLVARLGGDEFVILSRNVEGAEGAANIARRVLDSLDEPVVTSSGSHAIGLGIGVALAPQDATTADELVRKADVALYRAKAEPASSVRFFEPAMDVQLQQRDELERAIRGAVEADEIQLRFQPVARIGGGIAAFEASPLWSHPKFGEIAADRLSPIAEGAGVLPRLTEQLLRRGCGAATAWPDWVRLSLDLPGALLRDRSFADRILAVLRETGLPPQRLKIEIDEGALIRDAEAAEILITPLRAAGISIVADNFGTGYSDLRNLQRLKLDGIKIDGSFVAAMEHDRQAAVMVRTLIGIGQGLDLSVIADGVATKAQTEELARQGCQQAQGELIGSPVSAEQARAMVGNGHRSESFAG</sequence>
<dbReference type="SUPFAM" id="SSF141868">
    <property type="entry name" value="EAL domain-like"/>
    <property type="match status" value="1"/>
</dbReference>
<dbReference type="NCBIfam" id="TIGR00254">
    <property type="entry name" value="GGDEF"/>
    <property type="match status" value="1"/>
</dbReference>
<organism evidence="3 4">
    <name type="scientific">Hansschlegelia beijingensis</name>
    <dbReference type="NCBI Taxonomy" id="1133344"/>
    <lineage>
        <taxon>Bacteria</taxon>
        <taxon>Pseudomonadati</taxon>
        <taxon>Pseudomonadota</taxon>
        <taxon>Alphaproteobacteria</taxon>
        <taxon>Hyphomicrobiales</taxon>
        <taxon>Methylopilaceae</taxon>
        <taxon>Hansschlegelia</taxon>
    </lineage>
</organism>
<dbReference type="EMBL" id="JACIDR010000002">
    <property type="protein sequence ID" value="MBB3973211.1"/>
    <property type="molecule type" value="Genomic_DNA"/>
</dbReference>
<feature type="domain" description="GGDEF" evidence="2">
    <location>
        <begin position="118"/>
        <end position="251"/>
    </location>
</feature>
<dbReference type="Pfam" id="PF00990">
    <property type="entry name" value="GGDEF"/>
    <property type="match status" value="1"/>
</dbReference>